<dbReference type="Gene3D" id="3.10.580.10">
    <property type="entry name" value="CBS-domain"/>
    <property type="match status" value="1"/>
</dbReference>
<dbReference type="SUPFAM" id="SSF54631">
    <property type="entry name" value="CBS-domain pair"/>
    <property type="match status" value="1"/>
</dbReference>
<keyword evidence="1 2" id="KW-0129">CBS domain</keyword>
<protein>
    <submittedName>
        <fullName evidence="4">Histidine kinase</fullName>
    </submittedName>
</protein>
<dbReference type="GO" id="GO:0016301">
    <property type="term" value="F:kinase activity"/>
    <property type="evidence" value="ECO:0007669"/>
    <property type="project" value="UniProtKB-KW"/>
</dbReference>
<name>A0A1E8E1N5_9GAMM</name>
<dbReference type="CDD" id="cd04623">
    <property type="entry name" value="CBS_pair_bac_euk"/>
    <property type="match status" value="1"/>
</dbReference>
<dbReference type="STRING" id="202956.BJN41_06480"/>
<evidence type="ECO:0000313" key="5">
    <source>
        <dbReference type="Proteomes" id="UP000186931"/>
    </source>
</evidence>
<evidence type="ECO:0000256" key="1">
    <source>
        <dbReference type="ARBA" id="ARBA00023122"/>
    </source>
</evidence>
<proteinExistence type="predicted"/>
<sequence length="144" mass="16168">MTKVIHVLQDKAHHEIYTIRPEATVLEAISLMAEKGIGALVVTDQNNHVVGILSERDYTRKVILMERTSKSTTVSEIMTAKVLTVTKNTSVKECLNLITDHHLRHLPVLEDEQLVGLVSIGDLVKATMDDQRKLIEQLQQYIAS</sequence>
<feature type="domain" description="CBS" evidence="3">
    <location>
        <begin position="78"/>
        <end position="134"/>
    </location>
</feature>
<feature type="domain" description="CBS" evidence="3">
    <location>
        <begin position="12"/>
        <end position="69"/>
    </location>
</feature>
<dbReference type="RefSeq" id="WP_070154478.1">
    <property type="nucleotide sequence ID" value="NZ_MKQS01000013.1"/>
</dbReference>
<reference evidence="4 5" key="1">
    <citation type="submission" date="2016-10" db="EMBL/GenBank/DDBJ databases">
        <title>Genome of airborne Acinetobacter sp. 5-2Ac02 in the hospital environment: Species near to Acinetobacter towneri.</title>
        <authorList>
            <person name="Barbosa B."/>
            <person name="Fernandez-Garcia L."/>
            <person name="Gato E."/>
            <person name="Leao R."/>
            <person name="Albano R."/>
            <person name="Fernandez B."/>
            <person name="Fernandez-Cuenca F."/>
            <person name="Marques E."/>
            <person name="Tomas M."/>
        </authorList>
    </citation>
    <scope>NUCLEOTIDE SEQUENCE [LARGE SCALE GENOMIC DNA]</scope>
    <source>
        <strain evidence="4 5">5-2Ac02</strain>
    </source>
</reference>
<dbReference type="InterPro" id="IPR044725">
    <property type="entry name" value="CBSX3_CBS_dom"/>
</dbReference>
<evidence type="ECO:0000313" key="4">
    <source>
        <dbReference type="EMBL" id="OFE43308.1"/>
    </source>
</evidence>
<gene>
    <name evidence="4" type="ORF">BJN41_06480</name>
</gene>
<dbReference type="eggNOG" id="COG0517">
    <property type="taxonomic scope" value="Bacteria"/>
</dbReference>
<dbReference type="InterPro" id="IPR046342">
    <property type="entry name" value="CBS_dom_sf"/>
</dbReference>
<dbReference type="PANTHER" id="PTHR43080:SF2">
    <property type="entry name" value="CBS DOMAIN-CONTAINING PROTEIN"/>
    <property type="match status" value="1"/>
</dbReference>
<dbReference type="PANTHER" id="PTHR43080">
    <property type="entry name" value="CBS DOMAIN-CONTAINING PROTEIN CBSX3, MITOCHONDRIAL"/>
    <property type="match status" value="1"/>
</dbReference>
<dbReference type="InterPro" id="IPR000644">
    <property type="entry name" value="CBS_dom"/>
</dbReference>
<keyword evidence="4" id="KW-0418">Kinase</keyword>
<dbReference type="EMBL" id="MKQS01000013">
    <property type="protein sequence ID" value="OFE43308.1"/>
    <property type="molecule type" value="Genomic_DNA"/>
</dbReference>
<dbReference type="InterPro" id="IPR051257">
    <property type="entry name" value="Diverse_CBS-Domain"/>
</dbReference>
<organism evidence="4 5">
    <name type="scientific">Acinetobacter towneri</name>
    <dbReference type="NCBI Taxonomy" id="202956"/>
    <lineage>
        <taxon>Bacteria</taxon>
        <taxon>Pseudomonadati</taxon>
        <taxon>Pseudomonadota</taxon>
        <taxon>Gammaproteobacteria</taxon>
        <taxon>Moraxellales</taxon>
        <taxon>Moraxellaceae</taxon>
        <taxon>Acinetobacter</taxon>
    </lineage>
</organism>
<accession>A0A1E8E1N5</accession>
<evidence type="ECO:0000256" key="2">
    <source>
        <dbReference type="PROSITE-ProRule" id="PRU00703"/>
    </source>
</evidence>
<dbReference type="Proteomes" id="UP000186931">
    <property type="component" value="Unassembled WGS sequence"/>
</dbReference>
<dbReference type="Pfam" id="PF00571">
    <property type="entry name" value="CBS"/>
    <property type="match status" value="2"/>
</dbReference>
<dbReference type="AlphaFoldDB" id="A0A1E8E1N5"/>
<keyword evidence="4" id="KW-0808">Transferase</keyword>
<evidence type="ECO:0000259" key="3">
    <source>
        <dbReference type="PROSITE" id="PS51371"/>
    </source>
</evidence>
<dbReference type="PROSITE" id="PS51371">
    <property type="entry name" value="CBS"/>
    <property type="match status" value="2"/>
</dbReference>
<dbReference type="SMART" id="SM00116">
    <property type="entry name" value="CBS"/>
    <property type="match status" value="2"/>
</dbReference>
<comment type="caution">
    <text evidence="4">The sequence shown here is derived from an EMBL/GenBank/DDBJ whole genome shotgun (WGS) entry which is preliminary data.</text>
</comment>